<keyword evidence="6" id="KW-1185">Reference proteome</keyword>
<name>A0ABD1F4H5_HYPHA</name>
<evidence type="ECO:0000256" key="2">
    <source>
        <dbReference type="ARBA" id="ARBA00023010"/>
    </source>
</evidence>
<dbReference type="InterPro" id="IPR000185">
    <property type="entry name" value="SecA"/>
</dbReference>
<dbReference type="Proteomes" id="UP001566132">
    <property type="component" value="Unassembled WGS sequence"/>
</dbReference>
<dbReference type="PANTHER" id="PTHR30612:SF0">
    <property type="entry name" value="CHLOROPLAST PROTEIN-TRANSPORTING ATPASE"/>
    <property type="match status" value="1"/>
</dbReference>
<gene>
    <name evidence="5" type="ORF">ABEB36_006161</name>
</gene>
<reference evidence="5 6" key="1">
    <citation type="submission" date="2024-05" db="EMBL/GenBank/DDBJ databases">
        <title>Genetic variation in Jamaican populations of the coffee berry borer (Hypothenemus hampei).</title>
        <authorList>
            <person name="Errbii M."/>
            <person name="Myrie A."/>
        </authorList>
    </citation>
    <scope>NUCLEOTIDE SEQUENCE [LARGE SCALE GENOMIC DNA]</scope>
    <source>
        <strain evidence="5">JA-Hopewell-2020-01-JO</strain>
        <tissue evidence="5">Whole body</tissue>
    </source>
</reference>
<dbReference type="Gene3D" id="3.40.50.300">
    <property type="entry name" value="P-loop containing nucleotide triphosphate hydrolases"/>
    <property type="match status" value="1"/>
</dbReference>
<dbReference type="PROSITE" id="PS51196">
    <property type="entry name" value="SECA_MOTOR_DEAD"/>
    <property type="match status" value="1"/>
</dbReference>
<keyword evidence="2" id="KW-0811">Translocation</keyword>
<sequence length="175" mass="20713">MIVVLLVFQFDWLRDSFEQLQTLGGIDFNNIWVMLDEIDSLLIDQGGNIAKLSGPFPGMDSLRYVYINIWIALAKTEEQVTQQILTQLKAKADKLAQDFETHEDEKQIEYEKYEDNEIKKQIKNQKDHLINKTILAQHLHQYAEDSIERWIEHAFTAKYKYKENVEYKISKDKGW</sequence>
<proteinExistence type="predicted"/>
<evidence type="ECO:0000313" key="5">
    <source>
        <dbReference type="EMBL" id="KAL1506879.1"/>
    </source>
</evidence>
<keyword evidence="1" id="KW-0653">Protein transport</keyword>
<feature type="coiled-coil region" evidence="3">
    <location>
        <begin position="85"/>
        <end position="116"/>
    </location>
</feature>
<dbReference type="InterPro" id="IPR027417">
    <property type="entry name" value="P-loop_NTPase"/>
</dbReference>
<dbReference type="Gene3D" id="3.90.1440.10">
    <property type="entry name" value="SecA, preprotein cross-linking domain"/>
    <property type="match status" value="1"/>
</dbReference>
<evidence type="ECO:0000256" key="1">
    <source>
        <dbReference type="ARBA" id="ARBA00022927"/>
    </source>
</evidence>
<dbReference type="PANTHER" id="PTHR30612">
    <property type="entry name" value="SECA INNER MEMBRANE COMPONENT OF SEC PROTEIN SECRETION SYSTEM"/>
    <property type="match status" value="1"/>
</dbReference>
<feature type="domain" description="SecA family profile" evidence="4">
    <location>
        <begin position="1"/>
        <end position="175"/>
    </location>
</feature>
<comment type="caution">
    <text evidence="5">The sequence shown here is derived from an EMBL/GenBank/DDBJ whole genome shotgun (WGS) entry which is preliminary data.</text>
</comment>
<evidence type="ECO:0000313" key="6">
    <source>
        <dbReference type="Proteomes" id="UP001566132"/>
    </source>
</evidence>
<evidence type="ECO:0000256" key="3">
    <source>
        <dbReference type="SAM" id="Coils"/>
    </source>
</evidence>
<dbReference type="GO" id="GO:0015031">
    <property type="term" value="P:protein transport"/>
    <property type="evidence" value="ECO:0007669"/>
    <property type="project" value="UniProtKB-KW"/>
</dbReference>
<keyword evidence="1" id="KW-0813">Transport</keyword>
<accession>A0ABD1F4H5</accession>
<evidence type="ECO:0000259" key="4">
    <source>
        <dbReference type="PROSITE" id="PS51196"/>
    </source>
</evidence>
<dbReference type="InterPro" id="IPR014018">
    <property type="entry name" value="SecA_motor_DEAD"/>
</dbReference>
<organism evidence="5 6">
    <name type="scientific">Hypothenemus hampei</name>
    <name type="common">Coffee berry borer</name>
    <dbReference type="NCBI Taxonomy" id="57062"/>
    <lineage>
        <taxon>Eukaryota</taxon>
        <taxon>Metazoa</taxon>
        <taxon>Ecdysozoa</taxon>
        <taxon>Arthropoda</taxon>
        <taxon>Hexapoda</taxon>
        <taxon>Insecta</taxon>
        <taxon>Pterygota</taxon>
        <taxon>Neoptera</taxon>
        <taxon>Endopterygota</taxon>
        <taxon>Coleoptera</taxon>
        <taxon>Polyphaga</taxon>
        <taxon>Cucujiformia</taxon>
        <taxon>Curculionidae</taxon>
        <taxon>Scolytinae</taxon>
        <taxon>Hypothenemus</taxon>
    </lineage>
</organism>
<dbReference type="AlphaFoldDB" id="A0ABD1F4H5"/>
<protein>
    <recommendedName>
        <fullName evidence="4">SecA family profile domain-containing protein</fullName>
    </recommendedName>
</protein>
<keyword evidence="3" id="KW-0175">Coiled coil</keyword>
<dbReference type="EMBL" id="JBDJPC010000004">
    <property type="protein sequence ID" value="KAL1506879.1"/>
    <property type="molecule type" value="Genomic_DNA"/>
</dbReference>